<evidence type="ECO:0000313" key="3">
    <source>
        <dbReference type="Proteomes" id="UP000032142"/>
    </source>
</evidence>
<evidence type="ECO:0000256" key="1">
    <source>
        <dbReference type="SAM" id="MobiDB-lite"/>
    </source>
</evidence>
<sequence>MLEILRRKVKTRLVSMREVAEKYPAPLFPRIQKFMWPVYVGNEKYEVNYGLGLMQWEHVRDMKLILPPMIRRPSGRPKQTKRKEVDEARKMDQN</sequence>
<reference evidence="3" key="1">
    <citation type="submission" date="2014-09" db="EMBL/GenBank/DDBJ databases">
        <authorList>
            <person name="Mudge J."/>
            <person name="Ramaraj T."/>
            <person name="Lindquist I.E."/>
            <person name="Bharti A.K."/>
            <person name="Sundararajan A."/>
            <person name="Cameron C.T."/>
            <person name="Woodward J.E."/>
            <person name="May G.D."/>
            <person name="Brubaker C."/>
            <person name="Broadhvest J."/>
            <person name="Wilkins T.A."/>
        </authorList>
    </citation>
    <scope>NUCLEOTIDE SEQUENCE</scope>
    <source>
        <strain evidence="3">cv. AKA8401</strain>
    </source>
</reference>
<feature type="compositionally biased region" description="Basic and acidic residues" evidence="1">
    <location>
        <begin position="82"/>
        <end position="94"/>
    </location>
</feature>
<dbReference type="Proteomes" id="UP000032142">
    <property type="component" value="Unassembled WGS sequence"/>
</dbReference>
<proteinExistence type="predicted"/>
<keyword evidence="2" id="KW-0378">Hydrolase</keyword>
<dbReference type="EMBL" id="KN442148">
    <property type="protein sequence ID" value="KHG27707.1"/>
    <property type="molecule type" value="Genomic_DNA"/>
</dbReference>
<keyword evidence="2" id="KW-0031">Aminopeptidase</keyword>
<protein>
    <submittedName>
        <fullName evidence="2">Glutamyl aminopeptidase</fullName>
    </submittedName>
</protein>
<feature type="region of interest" description="Disordered" evidence="1">
    <location>
        <begin position="69"/>
        <end position="94"/>
    </location>
</feature>
<name>A0A0B0PS72_GOSAR</name>
<keyword evidence="2" id="KW-0645">Protease</keyword>
<evidence type="ECO:0000313" key="2">
    <source>
        <dbReference type="EMBL" id="KHG27707.1"/>
    </source>
</evidence>
<gene>
    <name evidence="2" type="ORF">F383_14715</name>
</gene>
<accession>A0A0B0PS72</accession>
<keyword evidence="3" id="KW-1185">Reference proteome</keyword>
<dbReference type="GO" id="GO:0004177">
    <property type="term" value="F:aminopeptidase activity"/>
    <property type="evidence" value="ECO:0007669"/>
    <property type="project" value="UniProtKB-KW"/>
</dbReference>
<dbReference type="AlphaFoldDB" id="A0A0B0PS72"/>
<organism evidence="2 3">
    <name type="scientific">Gossypium arboreum</name>
    <name type="common">Tree cotton</name>
    <name type="synonym">Gossypium nanking</name>
    <dbReference type="NCBI Taxonomy" id="29729"/>
    <lineage>
        <taxon>Eukaryota</taxon>
        <taxon>Viridiplantae</taxon>
        <taxon>Streptophyta</taxon>
        <taxon>Embryophyta</taxon>
        <taxon>Tracheophyta</taxon>
        <taxon>Spermatophyta</taxon>
        <taxon>Magnoliopsida</taxon>
        <taxon>eudicotyledons</taxon>
        <taxon>Gunneridae</taxon>
        <taxon>Pentapetalae</taxon>
        <taxon>rosids</taxon>
        <taxon>malvids</taxon>
        <taxon>Malvales</taxon>
        <taxon>Malvaceae</taxon>
        <taxon>Malvoideae</taxon>
        <taxon>Gossypium</taxon>
    </lineage>
</organism>